<sequence>LDQLFLPAKSIRTILIKLIIELQNGRKLFLISCLNEMMKMEWIMRLRWSMTRYFLLSRP</sequence>
<reference evidence="1" key="1">
    <citation type="submission" date="2017-02" db="UniProtKB">
        <authorList>
            <consortium name="WormBaseParasite"/>
        </authorList>
    </citation>
    <scope>IDENTIFICATION</scope>
</reference>
<name>A0A0N4WZQ6_HAEPC</name>
<evidence type="ECO:0000313" key="1">
    <source>
        <dbReference type="WBParaSite" id="HPLM_0001744401-mRNA-1"/>
    </source>
</evidence>
<accession>A0A0N4WZQ6</accession>
<proteinExistence type="predicted"/>
<protein>
    <submittedName>
        <fullName evidence="1">Ovule protein</fullName>
    </submittedName>
</protein>
<dbReference type="WBParaSite" id="HPLM_0001744401-mRNA-1">
    <property type="protein sequence ID" value="HPLM_0001744401-mRNA-1"/>
    <property type="gene ID" value="HPLM_0001744401"/>
</dbReference>
<dbReference type="AlphaFoldDB" id="A0A0N4WZQ6"/>
<organism evidence="1">
    <name type="scientific">Haemonchus placei</name>
    <name type="common">Barber's pole worm</name>
    <dbReference type="NCBI Taxonomy" id="6290"/>
    <lineage>
        <taxon>Eukaryota</taxon>
        <taxon>Metazoa</taxon>
        <taxon>Ecdysozoa</taxon>
        <taxon>Nematoda</taxon>
        <taxon>Chromadorea</taxon>
        <taxon>Rhabditida</taxon>
        <taxon>Rhabditina</taxon>
        <taxon>Rhabditomorpha</taxon>
        <taxon>Strongyloidea</taxon>
        <taxon>Trichostrongylidae</taxon>
        <taxon>Haemonchus</taxon>
    </lineage>
</organism>